<dbReference type="OrthoDB" id="4743193at2759"/>
<dbReference type="Proteomes" id="UP000015241">
    <property type="component" value="Unassembled WGS sequence"/>
</dbReference>
<protein>
    <submittedName>
        <fullName evidence="1">Uncharacterized protein</fullName>
    </submittedName>
</protein>
<proteinExistence type="predicted"/>
<dbReference type="EMBL" id="KE504274">
    <property type="protein sequence ID" value="EPS93457.1"/>
    <property type="molecule type" value="Genomic_DNA"/>
</dbReference>
<evidence type="ECO:0000313" key="2">
    <source>
        <dbReference type="Proteomes" id="UP000015241"/>
    </source>
</evidence>
<sequence length="78" mass="9088">NHTKQRILKQSPLIEVFKNIRISLENMFALEHRTYKHSPPRLQQTFRKLARYMENTNTHAMIAGRKSSYTVADASESG</sequence>
<name>S8DL25_FOMSC</name>
<dbReference type="STRING" id="743788.S8DL25"/>
<gene>
    <name evidence="1" type="ORF">FOMPIDRAFT_24388</name>
</gene>
<feature type="non-terminal residue" evidence="1">
    <location>
        <position position="1"/>
    </location>
</feature>
<reference evidence="1 2" key="1">
    <citation type="journal article" date="2012" name="Science">
        <title>The Paleozoic origin of enzymatic lignin decomposition reconstructed from 31 fungal genomes.</title>
        <authorList>
            <person name="Floudas D."/>
            <person name="Binder M."/>
            <person name="Riley R."/>
            <person name="Barry K."/>
            <person name="Blanchette R.A."/>
            <person name="Henrissat B."/>
            <person name="Martinez A.T."/>
            <person name="Otillar R."/>
            <person name="Spatafora J.W."/>
            <person name="Yadav J.S."/>
            <person name="Aerts A."/>
            <person name="Benoit I."/>
            <person name="Boyd A."/>
            <person name="Carlson A."/>
            <person name="Copeland A."/>
            <person name="Coutinho P.M."/>
            <person name="de Vries R.P."/>
            <person name="Ferreira P."/>
            <person name="Findley K."/>
            <person name="Foster B."/>
            <person name="Gaskell J."/>
            <person name="Glotzer D."/>
            <person name="Gorecki P."/>
            <person name="Heitman J."/>
            <person name="Hesse C."/>
            <person name="Hori C."/>
            <person name="Igarashi K."/>
            <person name="Jurgens J.A."/>
            <person name="Kallen N."/>
            <person name="Kersten P."/>
            <person name="Kohler A."/>
            <person name="Kuees U."/>
            <person name="Kumar T.K.A."/>
            <person name="Kuo A."/>
            <person name="LaButti K."/>
            <person name="Larrondo L.F."/>
            <person name="Lindquist E."/>
            <person name="Ling A."/>
            <person name="Lombard V."/>
            <person name="Lucas S."/>
            <person name="Lundell T."/>
            <person name="Martin R."/>
            <person name="McLaughlin D.J."/>
            <person name="Morgenstern I."/>
            <person name="Morin E."/>
            <person name="Murat C."/>
            <person name="Nagy L.G."/>
            <person name="Nolan M."/>
            <person name="Ohm R.A."/>
            <person name="Patyshakuliyeva A."/>
            <person name="Rokas A."/>
            <person name="Ruiz-Duenas F.J."/>
            <person name="Sabat G."/>
            <person name="Salamov A."/>
            <person name="Samejima M."/>
            <person name="Schmutz J."/>
            <person name="Slot J.C."/>
            <person name="St John F."/>
            <person name="Stenlid J."/>
            <person name="Sun H."/>
            <person name="Sun S."/>
            <person name="Syed K."/>
            <person name="Tsang A."/>
            <person name="Wiebenga A."/>
            <person name="Young D."/>
            <person name="Pisabarro A."/>
            <person name="Eastwood D.C."/>
            <person name="Martin F."/>
            <person name="Cullen D."/>
            <person name="Grigoriev I.V."/>
            <person name="Hibbett D.S."/>
        </authorList>
    </citation>
    <scope>NUCLEOTIDE SEQUENCE</scope>
    <source>
        <strain evidence="2">FP-58527</strain>
    </source>
</reference>
<feature type="non-terminal residue" evidence="1">
    <location>
        <position position="78"/>
    </location>
</feature>
<dbReference type="AlphaFoldDB" id="S8DL25"/>
<dbReference type="HOGENOM" id="CLU_142942_1_0_1"/>
<keyword evidence="2" id="KW-1185">Reference proteome</keyword>
<evidence type="ECO:0000313" key="1">
    <source>
        <dbReference type="EMBL" id="EPS93457.1"/>
    </source>
</evidence>
<accession>S8DL25</accession>
<dbReference type="InParanoid" id="S8DL25"/>
<organism evidence="1 2">
    <name type="scientific">Fomitopsis schrenkii</name>
    <name type="common">Brown rot fungus</name>
    <dbReference type="NCBI Taxonomy" id="2126942"/>
    <lineage>
        <taxon>Eukaryota</taxon>
        <taxon>Fungi</taxon>
        <taxon>Dikarya</taxon>
        <taxon>Basidiomycota</taxon>
        <taxon>Agaricomycotina</taxon>
        <taxon>Agaricomycetes</taxon>
        <taxon>Polyporales</taxon>
        <taxon>Fomitopsis</taxon>
    </lineage>
</organism>